<comment type="caution">
    <text evidence="1">The sequence shown here is derived from an EMBL/GenBank/DDBJ whole genome shotgun (WGS) entry which is preliminary data.</text>
</comment>
<evidence type="ECO:0000313" key="1">
    <source>
        <dbReference type="EMBL" id="GMN25175.1"/>
    </source>
</evidence>
<keyword evidence="2" id="KW-1185">Reference proteome</keyword>
<dbReference type="AlphaFoldDB" id="A0AA87Z4I0"/>
<name>A0AA87Z4I0_FICCA</name>
<dbReference type="Proteomes" id="UP001187192">
    <property type="component" value="Unassembled WGS sequence"/>
</dbReference>
<proteinExistence type="predicted"/>
<gene>
    <name evidence="1" type="ORF">TIFTF001_049197</name>
</gene>
<protein>
    <submittedName>
        <fullName evidence="1">Uncharacterized protein</fullName>
    </submittedName>
</protein>
<dbReference type="EMBL" id="BTGU01006906">
    <property type="protein sequence ID" value="GMN25175.1"/>
    <property type="molecule type" value="Genomic_DNA"/>
</dbReference>
<evidence type="ECO:0000313" key="2">
    <source>
        <dbReference type="Proteomes" id="UP001187192"/>
    </source>
</evidence>
<organism evidence="1 2">
    <name type="scientific">Ficus carica</name>
    <name type="common">Common fig</name>
    <dbReference type="NCBI Taxonomy" id="3494"/>
    <lineage>
        <taxon>Eukaryota</taxon>
        <taxon>Viridiplantae</taxon>
        <taxon>Streptophyta</taxon>
        <taxon>Embryophyta</taxon>
        <taxon>Tracheophyta</taxon>
        <taxon>Spermatophyta</taxon>
        <taxon>Magnoliopsida</taxon>
        <taxon>eudicotyledons</taxon>
        <taxon>Gunneridae</taxon>
        <taxon>Pentapetalae</taxon>
        <taxon>rosids</taxon>
        <taxon>fabids</taxon>
        <taxon>Rosales</taxon>
        <taxon>Moraceae</taxon>
        <taxon>Ficeae</taxon>
        <taxon>Ficus</taxon>
    </lineage>
</organism>
<sequence length="212" mass="24127">MKPNKQQHEFVLCIGKTGHVKQLQGFLITIGHSQTQFYAFTAFGLANLSYPMLVPYSTVSTLPTLTSSLPTPPNAIPIPLLICTASCSTSLMHTHILKPNCPDRPYRFDVATARQMLYFCSKCPLLECFNCRLVDTAACSTLESGSMVMFIERFVSLKCAGTGRYVREMWQPERSKTDFRHDLTKMLDLLEFHDQLLCFPWPKQEFKLVFLT</sequence>
<accession>A0AA87Z4I0</accession>
<reference evidence="1" key="1">
    <citation type="submission" date="2023-07" db="EMBL/GenBank/DDBJ databases">
        <title>draft genome sequence of fig (Ficus carica).</title>
        <authorList>
            <person name="Takahashi T."/>
            <person name="Nishimura K."/>
        </authorList>
    </citation>
    <scope>NUCLEOTIDE SEQUENCE</scope>
</reference>